<feature type="domain" description="Mechanosensitive ion channel MscS C-terminal" evidence="9">
    <location>
        <begin position="198"/>
        <end position="265"/>
    </location>
</feature>
<dbReference type="SUPFAM" id="SSF50182">
    <property type="entry name" value="Sm-like ribonucleoproteins"/>
    <property type="match status" value="1"/>
</dbReference>
<evidence type="ECO:0000313" key="10">
    <source>
        <dbReference type="EMBL" id="CAJ0810774.1"/>
    </source>
</evidence>
<evidence type="ECO:0000256" key="3">
    <source>
        <dbReference type="ARBA" id="ARBA00022475"/>
    </source>
</evidence>
<comment type="subunit">
    <text evidence="7">Homoheptamer.</text>
</comment>
<evidence type="ECO:0000256" key="5">
    <source>
        <dbReference type="ARBA" id="ARBA00022989"/>
    </source>
</evidence>
<dbReference type="SUPFAM" id="SSF82861">
    <property type="entry name" value="Mechanosensitive channel protein MscS (YggB), transmembrane region"/>
    <property type="match status" value="1"/>
</dbReference>
<keyword evidence="5 7" id="KW-1133">Transmembrane helix</keyword>
<feature type="transmembrane region" description="Helical" evidence="7">
    <location>
        <begin position="65"/>
        <end position="91"/>
    </location>
</feature>
<evidence type="ECO:0000259" key="9">
    <source>
        <dbReference type="Pfam" id="PF21082"/>
    </source>
</evidence>
<organism evidence="10 11">
    <name type="scientific">Ralstonia flaminis</name>
    <dbReference type="NCBI Taxonomy" id="3058597"/>
    <lineage>
        <taxon>Bacteria</taxon>
        <taxon>Pseudomonadati</taxon>
        <taxon>Pseudomonadota</taxon>
        <taxon>Betaproteobacteria</taxon>
        <taxon>Burkholderiales</taxon>
        <taxon>Burkholderiaceae</taxon>
        <taxon>Ralstonia</taxon>
    </lineage>
</organism>
<gene>
    <name evidence="10" type="primary">mscS_1</name>
    <name evidence="10" type="ORF">LMG18101_00991</name>
</gene>
<comment type="function">
    <text evidence="7">Mechanosensitive channel that participates in the regulation of osmotic pressure changes within the cell, opening in response to stretch forces in the membrane lipid bilayer, without the need for other proteins. Contributes to normal resistance to hypoosmotic shock. Forms an ion channel of 1.0 nanosiemens conductance with a slight preference for anions.</text>
</comment>
<evidence type="ECO:0000256" key="1">
    <source>
        <dbReference type="ARBA" id="ARBA00004651"/>
    </source>
</evidence>
<dbReference type="Gene3D" id="1.10.287.1260">
    <property type="match status" value="1"/>
</dbReference>
<keyword evidence="4 7" id="KW-0812">Transmembrane</keyword>
<evidence type="ECO:0000313" key="11">
    <source>
        <dbReference type="Proteomes" id="UP001189757"/>
    </source>
</evidence>
<dbReference type="InterPro" id="IPR023408">
    <property type="entry name" value="MscS_beta-dom_sf"/>
</dbReference>
<dbReference type="PANTHER" id="PTHR30221:SF3">
    <property type="entry name" value="SMALL-CONDUCTANCE MECHANOSENSITIVE CHANNEL"/>
    <property type="match status" value="1"/>
</dbReference>
<keyword evidence="7" id="KW-0997">Cell inner membrane</keyword>
<evidence type="ECO:0000256" key="6">
    <source>
        <dbReference type="ARBA" id="ARBA00023136"/>
    </source>
</evidence>
<dbReference type="EMBL" id="CATZLL010000003">
    <property type="protein sequence ID" value="CAJ0810774.1"/>
    <property type="molecule type" value="Genomic_DNA"/>
</dbReference>
<dbReference type="InterPro" id="IPR045275">
    <property type="entry name" value="MscS_archaea/bacteria_type"/>
</dbReference>
<accession>A0ABM9K255</accession>
<evidence type="ECO:0000259" key="8">
    <source>
        <dbReference type="Pfam" id="PF00924"/>
    </source>
</evidence>
<dbReference type="PANTHER" id="PTHR30221">
    <property type="entry name" value="SMALL-CONDUCTANCE MECHANOSENSITIVE CHANNEL"/>
    <property type="match status" value="1"/>
</dbReference>
<keyword evidence="3" id="KW-1003">Cell membrane</keyword>
<keyword evidence="11" id="KW-1185">Reference proteome</keyword>
<dbReference type="InterPro" id="IPR010920">
    <property type="entry name" value="LSM_dom_sf"/>
</dbReference>
<comment type="caution">
    <text evidence="10">The sequence shown here is derived from an EMBL/GenBank/DDBJ whole genome shotgun (WGS) entry which is preliminary data.</text>
</comment>
<keyword evidence="7" id="KW-0813">Transport</keyword>
<evidence type="ECO:0000256" key="2">
    <source>
        <dbReference type="ARBA" id="ARBA00008017"/>
    </source>
</evidence>
<sequence length="300" mass="32011">MADNLVETATNTASKYQAIVEQYAADVGMKILAAIVFWVVGRWLINLAVRMVENSLGRQKVDPTVLRYVGSIITVTLNVLLVIGILGYFGIQTTTFAALIAAAGVAIGMAWSGLLSNFAAGAFLIVLRPFKVGDFVTVGGITGTVKEIGLFATALNTPDNVVTIVGNGKIFADTIQNYTSNPFRRVELKAQLAGSADHRAAIALLKEKIAAIPNVLTDPPVDVEILEFNLVGPVLAVRPYAHNDNYWQVYFDTNRTIKEALTEAGFPAPTPSQALTITTPAQLQGLAAMAQSTTTPTSMN</sequence>
<dbReference type="Gene3D" id="2.30.30.60">
    <property type="match status" value="1"/>
</dbReference>
<dbReference type="InterPro" id="IPR011066">
    <property type="entry name" value="MscS_channel_C_sf"/>
</dbReference>
<protein>
    <recommendedName>
        <fullName evidence="7">Small-conductance mechanosensitive channel</fullName>
    </recommendedName>
</protein>
<dbReference type="RefSeq" id="WP_199032440.1">
    <property type="nucleotide sequence ID" value="NZ_CATZLL010000003.1"/>
</dbReference>
<proteinExistence type="inferred from homology"/>
<comment type="caution">
    <text evidence="7">Lacks conserved residue(s) required for the propagation of feature annotation.</text>
</comment>
<dbReference type="InterPro" id="IPR006685">
    <property type="entry name" value="MscS_channel_2nd"/>
</dbReference>
<name>A0ABM9K255_9RALS</name>
<dbReference type="SUPFAM" id="SSF82689">
    <property type="entry name" value="Mechanosensitive channel protein MscS (YggB), C-terminal domain"/>
    <property type="match status" value="1"/>
</dbReference>
<feature type="domain" description="Mechanosensitive ion channel MscS" evidence="8">
    <location>
        <begin position="114"/>
        <end position="179"/>
    </location>
</feature>
<comment type="subcellular location">
    <subcellularLocation>
        <location evidence="7">Cell inner membrane</location>
        <topology evidence="7">Multi-pass membrane protein</topology>
    </subcellularLocation>
    <subcellularLocation>
        <location evidence="1">Cell membrane</location>
        <topology evidence="1">Multi-pass membrane protein</topology>
    </subcellularLocation>
</comment>
<reference evidence="10 11" key="1">
    <citation type="submission" date="2023-07" db="EMBL/GenBank/DDBJ databases">
        <authorList>
            <person name="Peeters C."/>
        </authorList>
    </citation>
    <scope>NUCLEOTIDE SEQUENCE [LARGE SCALE GENOMIC DNA]</scope>
    <source>
        <strain evidence="10 11">LMG 18101</strain>
    </source>
</reference>
<dbReference type="InterPro" id="IPR049278">
    <property type="entry name" value="MS_channel_C"/>
</dbReference>
<evidence type="ECO:0000256" key="4">
    <source>
        <dbReference type="ARBA" id="ARBA00022692"/>
    </source>
</evidence>
<dbReference type="Pfam" id="PF00924">
    <property type="entry name" value="MS_channel_2nd"/>
    <property type="match status" value="1"/>
</dbReference>
<evidence type="ECO:0000256" key="7">
    <source>
        <dbReference type="RuleBase" id="RU369025"/>
    </source>
</evidence>
<dbReference type="InterPro" id="IPR011014">
    <property type="entry name" value="MscS_channel_TM-2"/>
</dbReference>
<dbReference type="Pfam" id="PF21082">
    <property type="entry name" value="MS_channel_3rd"/>
    <property type="match status" value="1"/>
</dbReference>
<dbReference type="Gene3D" id="3.30.70.100">
    <property type="match status" value="1"/>
</dbReference>
<dbReference type="Proteomes" id="UP001189757">
    <property type="component" value="Unassembled WGS sequence"/>
</dbReference>
<feature type="transmembrane region" description="Helical" evidence="7">
    <location>
        <begin position="97"/>
        <end position="127"/>
    </location>
</feature>
<comment type="similarity">
    <text evidence="2 7">Belongs to the MscS (TC 1.A.23) family.</text>
</comment>
<keyword evidence="7" id="KW-0407">Ion channel</keyword>
<keyword evidence="7" id="KW-0406">Ion transport</keyword>
<keyword evidence="6 7" id="KW-0472">Membrane</keyword>
<feature type="transmembrane region" description="Helical" evidence="7">
    <location>
        <begin position="27"/>
        <end position="45"/>
    </location>
</feature>